<dbReference type="InterPro" id="IPR036412">
    <property type="entry name" value="HAD-like_sf"/>
</dbReference>
<dbReference type="InterPro" id="IPR023214">
    <property type="entry name" value="HAD_sf"/>
</dbReference>
<proteinExistence type="predicted"/>
<dbReference type="NCBIfam" id="TIGR01484">
    <property type="entry name" value="HAD-SF-IIB"/>
    <property type="match status" value="1"/>
</dbReference>
<gene>
    <name evidence="1" type="ORF">HGB44_29325</name>
</gene>
<evidence type="ECO:0000313" key="2">
    <source>
        <dbReference type="Proteomes" id="UP000553209"/>
    </source>
</evidence>
<dbReference type="EMBL" id="JAAXPG010000042">
    <property type="protein sequence ID" value="NKZ01737.1"/>
    <property type="molecule type" value="Genomic_DNA"/>
</dbReference>
<dbReference type="AlphaFoldDB" id="A0A7X6MI20"/>
<dbReference type="PANTHER" id="PTHR10000">
    <property type="entry name" value="PHOSPHOSERINE PHOSPHATASE"/>
    <property type="match status" value="1"/>
</dbReference>
<organism evidence="1 2">
    <name type="scientific">Nocardiopsis alborubida</name>
    <dbReference type="NCBI Taxonomy" id="146802"/>
    <lineage>
        <taxon>Bacteria</taxon>
        <taxon>Bacillati</taxon>
        <taxon>Actinomycetota</taxon>
        <taxon>Actinomycetes</taxon>
        <taxon>Streptosporangiales</taxon>
        <taxon>Nocardiopsidaceae</taxon>
        <taxon>Nocardiopsis</taxon>
    </lineage>
</organism>
<dbReference type="GO" id="GO:0005829">
    <property type="term" value="C:cytosol"/>
    <property type="evidence" value="ECO:0007669"/>
    <property type="project" value="TreeGrafter"/>
</dbReference>
<dbReference type="RefSeq" id="WP_061082906.1">
    <property type="nucleotide sequence ID" value="NZ_JAAXPG010000042.1"/>
</dbReference>
<keyword evidence="2" id="KW-1185">Reference proteome</keyword>
<dbReference type="SUPFAM" id="SSF56784">
    <property type="entry name" value="HAD-like"/>
    <property type="match status" value="1"/>
</dbReference>
<evidence type="ECO:0000313" key="1">
    <source>
        <dbReference type="EMBL" id="NKZ01737.1"/>
    </source>
</evidence>
<dbReference type="Gene3D" id="3.30.1240.10">
    <property type="match status" value="1"/>
</dbReference>
<dbReference type="Proteomes" id="UP000553209">
    <property type="component" value="Unassembled WGS sequence"/>
</dbReference>
<dbReference type="Pfam" id="PF08282">
    <property type="entry name" value="Hydrolase_3"/>
    <property type="match status" value="1"/>
</dbReference>
<protein>
    <submittedName>
        <fullName evidence="1">HAD family hydrolase</fullName>
    </submittedName>
</protein>
<name>A0A7X6MI20_9ACTN</name>
<sequence length="272" mass="28805">MPTMVFPRVIATDLDGTLLDAGGLVSERNRRALAAAAEAGVRVVVSTARPPRTTQHIAEQLPCSAVLCGNGSLAHVPGDDPLVRAISPDTARSVVEKLNAELTGIGYGIETGTDFFHDADYHLEPWLSGEWVREVLEDTETLLKRATPITKLLVRARDMPVEELHETAAAAVGSLAEVTYSGSYSLLELSAPGVNKGSTLAMVCERWGVSAEEVVAFGDMPNDLAALSWAGAGYAMSSGHPDLLDPALGLRVAPPSNEDGVGRVVERLLAER</sequence>
<dbReference type="Gene3D" id="3.40.50.1000">
    <property type="entry name" value="HAD superfamily/HAD-like"/>
    <property type="match status" value="1"/>
</dbReference>
<dbReference type="GO" id="GO:0000287">
    <property type="term" value="F:magnesium ion binding"/>
    <property type="evidence" value="ECO:0007669"/>
    <property type="project" value="TreeGrafter"/>
</dbReference>
<accession>A0A7X6MI20</accession>
<dbReference type="GO" id="GO:0016791">
    <property type="term" value="F:phosphatase activity"/>
    <property type="evidence" value="ECO:0007669"/>
    <property type="project" value="TreeGrafter"/>
</dbReference>
<dbReference type="PANTHER" id="PTHR10000:SF8">
    <property type="entry name" value="HAD SUPERFAMILY HYDROLASE-LIKE, TYPE 3"/>
    <property type="match status" value="1"/>
</dbReference>
<dbReference type="InterPro" id="IPR006379">
    <property type="entry name" value="HAD-SF_hydro_IIB"/>
</dbReference>
<reference evidence="1 2" key="1">
    <citation type="submission" date="2020-04" db="EMBL/GenBank/DDBJ databases">
        <title>MicrobeNet Type strains.</title>
        <authorList>
            <person name="Nicholson A.C."/>
        </authorList>
    </citation>
    <scope>NUCLEOTIDE SEQUENCE [LARGE SCALE GENOMIC DNA]</scope>
    <source>
        <strain evidence="1 2">ATCC 23612</strain>
    </source>
</reference>
<keyword evidence="1" id="KW-0378">Hydrolase</keyword>
<comment type="caution">
    <text evidence="1">The sequence shown here is derived from an EMBL/GenBank/DDBJ whole genome shotgun (WGS) entry which is preliminary data.</text>
</comment>